<keyword evidence="1" id="KW-0732">Signal</keyword>
<dbReference type="AlphaFoldDB" id="A0A2M4C6E2"/>
<feature type="chain" id="PRO_5014999140" evidence="1">
    <location>
        <begin position="29"/>
        <end position="145"/>
    </location>
</feature>
<name>A0A2M4C6E2_9DIPT</name>
<proteinExistence type="predicted"/>
<evidence type="ECO:0000313" key="2">
    <source>
        <dbReference type="EMBL" id="MBW60902.1"/>
    </source>
</evidence>
<sequence length="145" mass="15545">MRSISSGVRRFWSLVMTIFSRLPVPLSSADTCRIPLASISNETSICGIPRGAGGMPVRSNLPSRWLSLVIGRSPSYTWIVTVCWLSEAVEKICDFFVGMTVLRGISLVITPPTVSIPMVSGFTSSSTMASVFSSPDSTPAWTAAP</sequence>
<organism evidence="2">
    <name type="scientific">Anopheles marajoara</name>
    <dbReference type="NCBI Taxonomy" id="58244"/>
    <lineage>
        <taxon>Eukaryota</taxon>
        <taxon>Metazoa</taxon>
        <taxon>Ecdysozoa</taxon>
        <taxon>Arthropoda</taxon>
        <taxon>Hexapoda</taxon>
        <taxon>Insecta</taxon>
        <taxon>Pterygota</taxon>
        <taxon>Neoptera</taxon>
        <taxon>Endopterygota</taxon>
        <taxon>Diptera</taxon>
        <taxon>Nematocera</taxon>
        <taxon>Culicoidea</taxon>
        <taxon>Culicidae</taxon>
        <taxon>Anophelinae</taxon>
        <taxon>Anopheles</taxon>
    </lineage>
</organism>
<evidence type="ECO:0000256" key="1">
    <source>
        <dbReference type="SAM" id="SignalP"/>
    </source>
</evidence>
<reference evidence="2" key="1">
    <citation type="submission" date="2018-01" db="EMBL/GenBank/DDBJ databases">
        <title>An insight into the sialome of Amazonian anophelines.</title>
        <authorList>
            <person name="Ribeiro J.M."/>
            <person name="Scarpassa V."/>
            <person name="Calvo E."/>
        </authorList>
    </citation>
    <scope>NUCLEOTIDE SEQUENCE</scope>
    <source>
        <tissue evidence="2">Salivary glands</tissue>
    </source>
</reference>
<protein>
    <submittedName>
        <fullName evidence="2">Putative secreted protein</fullName>
    </submittedName>
</protein>
<accession>A0A2M4C6E2</accession>
<dbReference type="EMBL" id="GGFJ01011761">
    <property type="protein sequence ID" value="MBW60902.1"/>
    <property type="molecule type" value="Transcribed_RNA"/>
</dbReference>
<feature type="signal peptide" evidence="1">
    <location>
        <begin position="1"/>
        <end position="28"/>
    </location>
</feature>